<dbReference type="RefSeq" id="WP_087919622.1">
    <property type="nucleotide sequence ID" value="NZ_CP021780.1"/>
</dbReference>
<dbReference type="Proteomes" id="UP000249890">
    <property type="component" value="Chromosome"/>
</dbReference>
<accession>A0A2Z2KW69</accession>
<organism evidence="1 2">
    <name type="scientific">Paenibacillus donghaensis</name>
    <dbReference type="NCBI Taxonomy" id="414771"/>
    <lineage>
        <taxon>Bacteria</taxon>
        <taxon>Bacillati</taxon>
        <taxon>Bacillota</taxon>
        <taxon>Bacilli</taxon>
        <taxon>Bacillales</taxon>
        <taxon>Paenibacillaceae</taxon>
        <taxon>Paenibacillus</taxon>
    </lineage>
</organism>
<name>A0A2Z2KW69_9BACL</name>
<dbReference type="AlphaFoldDB" id="A0A2Z2KW69"/>
<evidence type="ECO:0000313" key="1">
    <source>
        <dbReference type="EMBL" id="ASA25661.1"/>
    </source>
</evidence>
<reference evidence="1 2" key="1">
    <citation type="submission" date="2017-06" db="EMBL/GenBank/DDBJ databases">
        <title>Complete genome sequence of Paenibacillus donghaensis KCTC 13049T isolated from East Sea sediment, South Korea.</title>
        <authorList>
            <person name="Jung B.K."/>
            <person name="Hong S.-J."/>
            <person name="Shin J.-H."/>
        </authorList>
    </citation>
    <scope>NUCLEOTIDE SEQUENCE [LARGE SCALE GENOMIC DNA]</scope>
    <source>
        <strain evidence="1 2">KCTC 13049</strain>
    </source>
</reference>
<dbReference type="EMBL" id="CP021780">
    <property type="protein sequence ID" value="ASA25661.1"/>
    <property type="molecule type" value="Genomic_DNA"/>
</dbReference>
<sequence>MNIRDKFNLLSANTLKDDDDYFIQREWKNRDLAVIKHKNDITSPAALFEFKARYTHYIARNSRDPTGVNNLFRGDGGKKDGVLQDIEKVKKYTDYKVPCYHILIGVHPLESIPSKYHKFGLDCTEIDPINSSFKKFGNEARIKELCYSNVKRFCREQGHDFFALEYNIGKALDIEWEMLLWVSIGSLDSYLFKMGVFNGEY</sequence>
<dbReference type="KEGG" id="pdh:B9T62_35985"/>
<proteinExistence type="predicted"/>
<evidence type="ECO:0000313" key="2">
    <source>
        <dbReference type="Proteomes" id="UP000249890"/>
    </source>
</evidence>
<gene>
    <name evidence="1" type="ORF">B9T62_35985</name>
</gene>
<protein>
    <submittedName>
        <fullName evidence="1">Uncharacterized protein</fullName>
    </submittedName>
</protein>
<dbReference type="OrthoDB" id="2615198at2"/>
<keyword evidence="2" id="KW-1185">Reference proteome</keyword>